<feature type="region of interest" description="Disordered" evidence="1">
    <location>
        <begin position="218"/>
        <end position="241"/>
    </location>
</feature>
<protein>
    <recommendedName>
        <fullName evidence="4">Glycoside hydrolase</fullName>
    </recommendedName>
</protein>
<accession>A0A7Y6I6C5</accession>
<dbReference type="Pfam" id="PF17132">
    <property type="entry name" value="Glyco_hydro_106"/>
    <property type="match status" value="1"/>
</dbReference>
<feature type="compositionally biased region" description="Basic and acidic residues" evidence="1">
    <location>
        <begin position="228"/>
        <end position="241"/>
    </location>
</feature>
<dbReference type="SUPFAM" id="SSF49785">
    <property type="entry name" value="Galactose-binding domain-like"/>
    <property type="match status" value="1"/>
</dbReference>
<reference evidence="2 3" key="1">
    <citation type="submission" date="2020-06" db="EMBL/GenBank/DDBJ databases">
        <title>Nonomuraea sp. SMC257, a novel actinomycete isolated from soil.</title>
        <authorList>
            <person name="Chanama M."/>
        </authorList>
    </citation>
    <scope>NUCLEOTIDE SEQUENCE [LARGE SCALE GENOMIC DNA]</scope>
    <source>
        <strain evidence="2 3">SMC257</strain>
    </source>
</reference>
<dbReference type="RefSeq" id="WP_175589452.1">
    <property type="nucleotide sequence ID" value="NZ_JABWGN010000004.1"/>
</dbReference>
<gene>
    <name evidence="2" type="ORF">HTZ77_11260</name>
</gene>
<dbReference type="InterPro" id="IPR008979">
    <property type="entry name" value="Galactose-bd-like_sf"/>
</dbReference>
<sequence>MTPPSLPGSLSSWPSFPPALARVLAEPPRAYSPAAIWWWSGEPLRRDRLRWQLERFAEGGVWNLVILNLAPSGPMFGSDADDPPFFSEAWWTLLEQVCDDAEELGISLWFYDQLGFSGADLQARLVDEEPRFAGRWLAPDGSVTTRGFDYLSKEACAALIDRVHGEFERRLGSRLGGVIAGSFQDELPSIPTWSDGFAEEFARRRGYDLAPHLPALWREGEETPGAGARRDGGDGPDAGRVRRDYHRTRAELAEEAFFRPLAAWHERHGLVSGCDQQDPARAGHPVEGVQLYADYARTHRWFGAPGSDHHGDARIHSSLAHLYGRPRTWIEAFHSSGWGGTLEETFDWLLPWLRAGATLYNPHAVYYTTKGGWWEWAPPATDWRQPYWRHHRVFADAVTRLCAALSLGRHSCEVAVLLPTATAQAFTGLDGAGAEAGRAQEVYRRLVGDMAWFRMVPGVLDELGLDADVIDDDSLQRATVRPATATARTGAGAGAGAGAGVKDLARLEVAGESYAAVVLPACAVLEPDTERALVAFAERGGLVVAVETVPGGPLRDLVRFAPSVEALGPLLSPLRRVEAPVPPLVREVDGATLVYLQAAFPMASRVAVEHPDARGADQGWDSATIDFDPSRYAADMPVRVRGVAGTPLLVDPFTGGARVLPCAVDGDGVEVVVPFDAGPAALLVFTGHEAPPPPPAVPAGSREVDLGPGWEMEPVPTLDDTWGDLGHDGPVLRRWEVEHRLDGEDAWRPAHATFGPHGVWHLTPDDVTAPAPATDRPVTDRPAAHAGERRAAVFSVSRGIRKDPIHRVTLGPKGHVPEEFLDFGRVPAGHAAWFRCGLTVPASGDAGSPAYLAVGAAAAKAAWIDGVAVPLGDRGYLAVAREPLSPGTYVLDLRLAPDEADEADEADEGDAPLRAHVAVVTDPEAYLRPEWVAGPEGPAELTATFVPRGTTLQVASTAACRVLVNGVELGRQGGFDPYADKRKPRVRRYDAAGELRPGTNVVTVRVDDGSEPVLVDGCATSGPGWEAVQDGVRTPARVRRSQYLDPAALHLPRRPHPLPDTSWLSGAGGDPVVLRAVLGEEGAAGRVEWLRFRVPPGATAVRVPLRGKAVLQLDGDPVVEDAVVEGTDLLDVPLDGRAGPRVATLRVETEAGHAGGAILTGPVEFDAGPGPIELGDWERTGLPEYSGGVRYRRTVTVPATSPGSGVLDLGRVRGTAEVRVNGRPCGVRVCSPYRFDVGAALRSGENTVEVEVYGTLAPHLDAVSPTHFVFPGQRVTGLFGPVRLVLPEE</sequence>
<evidence type="ECO:0000313" key="2">
    <source>
        <dbReference type="EMBL" id="NUW32003.1"/>
    </source>
</evidence>
<evidence type="ECO:0000256" key="1">
    <source>
        <dbReference type="SAM" id="MobiDB-lite"/>
    </source>
</evidence>
<organism evidence="2 3">
    <name type="scientific">Nonomuraea montanisoli</name>
    <dbReference type="NCBI Taxonomy" id="2741721"/>
    <lineage>
        <taxon>Bacteria</taxon>
        <taxon>Bacillati</taxon>
        <taxon>Actinomycetota</taxon>
        <taxon>Actinomycetes</taxon>
        <taxon>Streptosporangiales</taxon>
        <taxon>Streptosporangiaceae</taxon>
        <taxon>Nonomuraea</taxon>
    </lineage>
</organism>
<dbReference type="InterPro" id="IPR053161">
    <property type="entry name" value="Ulvan_degrading_GH"/>
</dbReference>
<dbReference type="Proteomes" id="UP000586042">
    <property type="component" value="Unassembled WGS sequence"/>
</dbReference>
<comment type="caution">
    <text evidence="2">The sequence shown here is derived from an EMBL/GenBank/DDBJ whole genome shotgun (WGS) entry which is preliminary data.</text>
</comment>
<proteinExistence type="predicted"/>
<dbReference type="NCBIfam" id="NF045579">
    <property type="entry name" value="rhamnoside_JR"/>
    <property type="match status" value="1"/>
</dbReference>
<evidence type="ECO:0000313" key="3">
    <source>
        <dbReference type="Proteomes" id="UP000586042"/>
    </source>
</evidence>
<name>A0A7Y6I6C5_9ACTN</name>
<keyword evidence="3" id="KW-1185">Reference proteome</keyword>
<evidence type="ECO:0008006" key="4">
    <source>
        <dbReference type="Google" id="ProtNLM"/>
    </source>
</evidence>
<dbReference type="PANTHER" id="PTHR36848:SF2">
    <property type="entry name" value="SECRETED PROTEIN"/>
    <property type="match status" value="1"/>
</dbReference>
<dbReference type="EMBL" id="JABWGN010000004">
    <property type="protein sequence ID" value="NUW32003.1"/>
    <property type="molecule type" value="Genomic_DNA"/>
</dbReference>
<dbReference type="Gene3D" id="2.60.120.260">
    <property type="entry name" value="Galactose-binding domain-like"/>
    <property type="match status" value="2"/>
</dbReference>
<dbReference type="PANTHER" id="PTHR36848">
    <property type="entry name" value="DNA-BINDING PROTEIN (PUTATIVE SECRETED PROTEIN)-RELATED"/>
    <property type="match status" value="1"/>
</dbReference>